<keyword evidence="1" id="KW-0812">Transmembrane</keyword>
<feature type="chain" id="PRO_5031305967" evidence="2">
    <location>
        <begin position="37"/>
        <end position="113"/>
    </location>
</feature>
<evidence type="ECO:0000256" key="1">
    <source>
        <dbReference type="SAM" id="Phobius"/>
    </source>
</evidence>
<sequence length="113" mass="11748">MSASLGAFGTFAAFSAFCAFGSFCAFGAFTAFEAFAAFDALADSAALRVVVCVSDSVVAFAVFVVFVPVDFSACTSAAEVAFCDALLRRSARADPEDFTMFSLRQASNCPARA</sequence>
<protein>
    <submittedName>
        <fullName evidence="3">Uncharacterized protein</fullName>
    </submittedName>
</protein>
<organism evidence="3 4">
    <name type="scientific">Paraburkholderia bannensis</name>
    <dbReference type="NCBI Taxonomy" id="765414"/>
    <lineage>
        <taxon>Bacteria</taxon>
        <taxon>Pseudomonadati</taxon>
        <taxon>Pseudomonadota</taxon>
        <taxon>Betaproteobacteria</taxon>
        <taxon>Burkholderiales</taxon>
        <taxon>Burkholderiaceae</taxon>
        <taxon>Paraburkholderia</taxon>
    </lineage>
</organism>
<reference evidence="3 4" key="1">
    <citation type="submission" date="2020-08" db="EMBL/GenBank/DDBJ databases">
        <title>Above-ground endophytic microbial communities from plants in different locations in the United States.</title>
        <authorList>
            <person name="Frank C."/>
        </authorList>
    </citation>
    <scope>NUCLEOTIDE SEQUENCE [LARGE SCALE GENOMIC DNA]</scope>
    <source>
        <strain evidence="3 4">WP4_2_2</strain>
    </source>
</reference>
<dbReference type="AlphaFoldDB" id="A0A7W9WUJ7"/>
<dbReference type="EMBL" id="JACHBW010000010">
    <property type="protein sequence ID" value="MBB6103888.1"/>
    <property type="molecule type" value="Genomic_DNA"/>
</dbReference>
<keyword evidence="1" id="KW-0472">Membrane</keyword>
<dbReference type="RefSeq" id="WP_311735597.1">
    <property type="nucleotide sequence ID" value="NZ_JACHBW010000010.1"/>
</dbReference>
<keyword evidence="4" id="KW-1185">Reference proteome</keyword>
<evidence type="ECO:0000313" key="3">
    <source>
        <dbReference type="EMBL" id="MBB6103888.1"/>
    </source>
</evidence>
<feature type="signal peptide" evidence="2">
    <location>
        <begin position="1"/>
        <end position="36"/>
    </location>
</feature>
<evidence type="ECO:0000256" key="2">
    <source>
        <dbReference type="SAM" id="SignalP"/>
    </source>
</evidence>
<accession>A0A7W9WUJ7</accession>
<evidence type="ECO:0000313" key="4">
    <source>
        <dbReference type="Proteomes" id="UP000571554"/>
    </source>
</evidence>
<name>A0A7W9WUJ7_9BURK</name>
<comment type="caution">
    <text evidence="3">The sequence shown here is derived from an EMBL/GenBank/DDBJ whole genome shotgun (WGS) entry which is preliminary data.</text>
</comment>
<proteinExistence type="predicted"/>
<dbReference type="Proteomes" id="UP000571554">
    <property type="component" value="Unassembled WGS sequence"/>
</dbReference>
<keyword evidence="1" id="KW-1133">Transmembrane helix</keyword>
<gene>
    <name evidence="3" type="ORF">F4827_003743</name>
</gene>
<keyword evidence="2" id="KW-0732">Signal</keyword>
<feature type="transmembrane region" description="Helical" evidence="1">
    <location>
        <begin position="46"/>
        <end position="67"/>
    </location>
</feature>